<name>A0A510KI04_9FUSO</name>
<proteinExistence type="predicted"/>
<dbReference type="Proteomes" id="UP000321378">
    <property type="component" value="Chromosome"/>
</dbReference>
<dbReference type="AlphaFoldDB" id="A0A510KI04"/>
<dbReference type="STRING" id="1122173.GCA_000482505_02278"/>
<organism evidence="1 2">
    <name type="scientific">Leptotrichia trevisanii</name>
    <dbReference type="NCBI Taxonomy" id="109328"/>
    <lineage>
        <taxon>Bacteria</taxon>
        <taxon>Fusobacteriati</taxon>
        <taxon>Fusobacteriota</taxon>
        <taxon>Fusobacteriia</taxon>
        <taxon>Fusobacteriales</taxon>
        <taxon>Leptotrichiaceae</taxon>
        <taxon>Leptotrichia</taxon>
    </lineage>
</organism>
<evidence type="ECO:0000313" key="2">
    <source>
        <dbReference type="Proteomes" id="UP000321378"/>
    </source>
</evidence>
<reference evidence="1 2" key="1">
    <citation type="submission" date="2019-07" db="EMBL/GenBank/DDBJ databases">
        <title>Complete Genome Sequence of Leptotrichia trevisanii Strain JMUB3935.</title>
        <authorList>
            <person name="Watanabe S."/>
            <person name="Cui L."/>
        </authorList>
    </citation>
    <scope>NUCLEOTIDE SEQUENCE [LARGE SCALE GENOMIC DNA]</scope>
    <source>
        <strain evidence="1 2">JMUB3935</strain>
    </source>
</reference>
<evidence type="ECO:0000313" key="1">
    <source>
        <dbReference type="EMBL" id="BBM51274.1"/>
    </source>
</evidence>
<accession>A0A510KI04</accession>
<gene>
    <name evidence="1" type="ORF">JMUB3935_0241</name>
</gene>
<dbReference type="EMBL" id="AP019840">
    <property type="protein sequence ID" value="BBM51274.1"/>
    <property type="molecule type" value="Genomic_DNA"/>
</dbReference>
<protein>
    <submittedName>
        <fullName evidence="1">Uncharacterized protein</fullName>
    </submittedName>
</protein>
<sequence length="36" mass="4416">MMILKKIDKRKIHSIKINDKSLIVDYWGCYDEYELI</sequence>